<keyword evidence="4" id="KW-1185">Reference proteome</keyword>
<organism evidence="3 4">
    <name type="scientific">Marasmius tenuissimus</name>
    <dbReference type="NCBI Taxonomy" id="585030"/>
    <lineage>
        <taxon>Eukaryota</taxon>
        <taxon>Fungi</taxon>
        <taxon>Dikarya</taxon>
        <taxon>Basidiomycota</taxon>
        <taxon>Agaricomycotina</taxon>
        <taxon>Agaricomycetes</taxon>
        <taxon>Agaricomycetidae</taxon>
        <taxon>Agaricales</taxon>
        <taxon>Marasmiineae</taxon>
        <taxon>Marasmiaceae</taxon>
        <taxon>Marasmius</taxon>
    </lineage>
</organism>
<evidence type="ECO:0000256" key="1">
    <source>
        <dbReference type="SAM" id="MobiDB-lite"/>
    </source>
</evidence>
<evidence type="ECO:0000313" key="3">
    <source>
        <dbReference type="EMBL" id="KAL0061760.1"/>
    </source>
</evidence>
<dbReference type="Proteomes" id="UP001437256">
    <property type="component" value="Unassembled WGS sequence"/>
</dbReference>
<reference evidence="3 4" key="1">
    <citation type="submission" date="2024-05" db="EMBL/GenBank/DDBJ databases">
        <title>A draft genome resource for the thread blight pathogen Marasmius tenuissimus strain MS-2.</title>
        <authorList>
            <person name="Yulfo-Soto G.E."/>
            <person name="Baruah I.K."/>
            <person name="Amoako-Attah I."/>
            <person name="Bukari Y."/>
            <person name="Meinhardt L.W."/>
            <person name="Bailey B.A."/>
            <person name="Cohen S.P."/>
        </authorList>
    </citation>
    <scope>NUCLEOTIDE SEQUENCE [LARGE SCALE GENOMIC DNA]</scope>
    <source>
        <strain evidence="3 4">MS-2</strain>
    </source>
</reference>
<keyword evidence="2" id="KW-1133">Transmembrane helix</keyword>
<keyword evidence="2" id="KW-0812">Transmembrane</keyword>
<evidence type="ECO:0000256" key="2">
    <source>
        <dbReference type="SAM" id="Phobius"/>
    </source>
</evidence>
<keyword evidence="2" id="KW-0472">Membrane</keyword>
<feature type="transmembrane region" description="Helical" evidence="2">
    <location>
        <begin position="31"/>
        <end position="53"/>
    </location>
</feature>
<feature type="compositionally biased region" description="Basic and acidic residues" evidence="1">
    <location>
        <begin position="178"/>
        <end position="187"/>
    </location>
</feature>
<gene>
    <name evidence="3" type="ORF">AAF712_011363</name>
</gene>
<protein>
    <submittedName>
        <fullName evidence="3">Uncharacterized protein</fullName>
    </submittedName>
</protein>
<feature type="region of interest" description="Disordered" evidence="1">
    <location>
        <begin position="154"/>
        <end position="187"/>
    </location>
</feature>
<sequence>MNRQHLLSPLVLSPPTPSLLALSSEAVMKAIAFGIIGLVSLAAQAAVITLVNFGNATTPIDHIPSQHPAHCHNYNDCERSCRNYDTDNIGFPLTLVASASGYKLNGVDGLVDDMDVECRFTGKDVGECLTSAGTGTAAATTTVTGAPIGTVSEIGGPVPTGGNGNNTNVGNQNGGNDGGKDDRDKDGAMGLSTGKRLILTVDGVVLGTLAIF</sequence>
<dbReference type="EMBL" id="JBBXMP010000123">
    <property type="protein sequence ID" value="KAL0061760.1"/>
    <property type="molecule type" value="Genomic_DNA"/>
</dbReference>
<comment type="caution">
    <text evidence="3">The sequence shown here is derived from an EMBL/GenBank/DDBJ whole genome shotgun (WGS) entry which is preliminary data.</text>
</comment>
<name>A0ABR2ZKK4_9AGAR</name>
<accession>A0ABR2ZKK4</accession>
<evidence type="ECO:0000313" key="4">
    <source>
        <dbReference type="Proteomes" id="UP001437256"/>
    </source>
</evidence>
<proteinExistence type="predicted"/>